<evidence type="ECO:0000256" key="1">
    <source>
        <dbReference type="SAM" id="MobiDB-lite"/>
    </source>
</evidence>
<accession>A0A8J7YMM7</accession>
<evidence type="ECO:0000313" key="4">
    <source>
        <dbReference type="Proteomes" id="UP000783863"/>
    </source>
</evidence>
<comment type="caution">
    <text evidence="3">The sequence shown here is derived from an EMBL/GenBank/DDBJ whole genome shotgun (WGS) entry which is preliminary data.</text>
</comment>
<dbReference type="Proteomes" id="UP000783863">
    <property type="component" value="Unassembled WGS sequence"/>
</dbReference>
<feature type="region of interest" description="Disordered" evidence="1">
    <location>
        <begin position="120"/>
        <end position="237"/>
    </location>
</feature>
<dbReference type="EMBL" id="RKLQ01000007">
    <property type="protein sequence ID" value="MBX0306061.1"/>
    <property type="molecule type" value="Genomic_DNA"/>
</dbReference>
<organism evidence="3 4">
    <name type="scientific">Haloarcula salinisoli</name>
    <dbReference type="NCBI Taxonomy" id="2487746"/>
    <lineage>
        <taxon>Archaea</taxon>
        <taxon>Methanobacteriati</taxon>
        <taxon>Methanobacteriota</taxon>
        <taxon>Stenosarchaea group</taxon>
        <taxon>Halobacteria</taxon>
        <taxon>Halobacteriales</taxon>
        <taxon>Haloarculaceae</taxon>
        <taxon>Haloarcula</taxon>
    </lineage>
</organism>
<proteinExistence type="predicted"/>
<feature type="compositionally biased region" description="Low complexity" evidence="1">
    <location>
        <begin position="215"/>
        <end position="237"/>
    </location>
</feature>
<keyword evidence="4" id="KW-1185">Reference proteome</keyword>
<gene>
    <name evidence="3" type="ORF">EGD98_20675</name>
</gene>
<keyword evidence="2" id="KW-1133">Transmembrane helix</keyword>
<sequence length="261" mass="25429">MGAGTTTVVVQPESTTITAGETTTVDIVVESADDGVGSIDLELTVADASVADITDVSVAGDPSTVRTTADNDSTRIAATGMDTADTGSVTVATVTLAGESGGTSPLDLTVAAVGNESGSAYNVSGTTSGELTVEGEAKPTPTETDDDSSSGGGSSNDGGGFSGGGDDDDDSGSVSTPTATPTATPTPTPDTETPTPTPMESPTATETSEGTATQSPSVTGTPTDSTTDTTSTESSSLSLVPLAVVGGLVILIAGVVYYQRE</sequence>
<reference evidence="3" key="1">
    <citation type="submission" date="2021-06" db="EMBL/GenBank/DDBJ databases">
        <title>Halomicroarcula sp. F24A a new haloarchaeum isolated from saline soil.</title>
        <authorList>
            <person name="Duran-Viseras A."/>
            <person name="Sanchez-Porro C."/>
            <person name="Ventosa A."/>
        </authorList>
    </citation>
    <scope>NUCLEOTIDE SEQUENCE</scope>
    <source>
        <strain evidence="3">F24A</strain>
    </source>
</reference>
<feature type="compositionally biased region" description="Gly residues" evidence="1">
    <location>
        <begin position="150"/>
        <end position="164"/>
    </location>
</feature>
<keyword evidence="2" id="KW-0472">Membrane</keyword>
<name>A0A8J7YMM7_9EURY</name>
<keyword evidence="2" id="KW-0812">Transmembrane</keyword>
<evidence type="ECO:0008006" key="5">
    <source>
        <dbReference type="Google" id="ProtNLM"/>
    </source>
</evidence>
<dbReference type="Gene3D" id="2.60.40.680">
    <property type="match status" value="1"/>
</dbReference>
<feature type="compositionally biased region" description="Low complexity" evidence="1">
    <location>
        <begin position="172"/>
        <end position="208"/>
    </location>
</feature>
<evidence type="ECO:0000313" key="3">
    <source>
        <dbReference type="EMBL" id="MBX0306061.1"/>
    </source>
</evidence>
<feature type="compositionally biased region" description="Polar residues" evidence="1">
    <location>
        <begin position="120"/>
        <end position="130"/>
    </location>
</feature>
<protein>
    <recommendedName>
        <fullName evidence="5">PGF-CTERM protein</fullName>
    </recommendedName>
</protein>
<evidence type="ECO:0000256" key="2">
    <source>
        <dbReference type="SAM" id="Phobius"/>
    </source>
</evidence>
<feature type="transmembrane region" description="Helical" evidence="2">
    <location>
        <begin position="239"/>
        <end position="258"/>
    </location>
</feature>
<dbReference type="AlphaFoldDB" id="A0A8J7YMM7"/>